<gene>
    <name evidence="6" type="ORF">DLM85_13145</name>
</gene>
<dbReference type="Pfam" id="PF00005">
    <property type="entry name" value="ABC_tran"/>
    <property type="match status" value="2"/>
</dbReference>
<dbReference type="SMART" id="SM00382">
    <property type="entry name" value="AAA"/>
    <property type="match status" value="2"/>
</dbReference>
<dbReference type="AlphaFoldDB" id="A0A328BMD2"/>
<evidence type="ECO:0000256" key="3">
    <source>
        <dbReference type="ARBA" id="ARBA00022840"/>
    </source>
</evidence>
<dbReference type="InterPro" id="IPR027417">
    <property type="entry name" value="P-loop_NTPase"/>
</dbReference>
<organism evidence="6 7">
    <name type="scientific">Hymenobacter edaphi</name>
    <dbReference type="NCBI Taxonomy" id="2211146"/>
    <lineage>
        <taxon>Bacteria</taxon>
        <taxon>Pseudomonadati</taxon>
        <taxon>Bacteroidota</taxon>
        <taxon>Cytophagia</taxon>
        <taxon>Cytophagales</taxon>
        <taxon>Hymenobacteraceae</taxon>
        <taxon>Hymenobacter</taxon>
    </lineage>
</organism>
<name>A0A328BMD2_9BACT</name>
<dbReference type="PROSITE" id="PS50893">
    <property type="entry name" value="ABC_TRANSPORTER_2"/>
    <property type="match status" value="1"/>
</dbReference>
<proteinExistence type="predicted"/>
<evidence type="ECO:0000256" key="4">
    <source>
        <dbReference type="SAM" id="MobiDB-lite"/>
    </source>
</evidence>
<dbReference type="GO" id="GO:0005524">
    <property type="term" value="F:ATP binding"/>
    <property type="evidence" value="ECO:0007669"/>
    <property type="project" value="UniProtKB-KW"/>
</dbReference>
<dbReference type="PANTHER" id="PTHR19211">
    <property type="entry name" value="ATP-BINDING TRANSPORT PROTEIN-RELATED"/>
    <property type="match status" value="1"/>
</dbReference>
<dbReference type="FunFam" id="3.40.50.300:FF:001320">
    <property type="entry name" value="Heme ABC transporter ATP-binding protein"/>
    <property type="match status" value="1"/>
</dbReference>
<feature type="domain" description="ABC transporter" evidence="5">
    <location>
        <begin position="3"/>
        <end position="236"/>
    </location>
</feature>
<evidence type="ECO:0000256" key="2">
    <source>
        <dbReference type="ARBA" id="ARBA00022741"/>
    </source>
</evidence>
<evidence type="ECO:0000256" key="1">
    <source>
        <dbReference type="ARBA" id="ARBA00022737"/>
    </source>
</evidence>
<keyword evidence="3 6" id="KW-0067">ATP-binding</keyword>
<dbReference type="SUPFAM" id="SSF52540">
    <property type="entry name" value="P-loop containing nucleoside triphosphate hydrolases"/>
    <property type="match status" value="2"/>
</dbReference>
<evidence type="ECO:0000259" key="5">
    <source>
        <dbReference type="PROSITE" id="PS50893"/>
    </source>
</evidence>
<dbReference type="Gene3D" id="3.40.50.300">
    <property type="entry name" value="P-loop containing nucleotide triphosphate hydrolases"/>
    <property type="match status" value="2"/>
</dbReference>
<comment type="caution">
    <text evidence="6">The sequence shown here is derived from an EMBL/GenBank/DDBJ whole genome shotgun (WGS) entry which is preliminary data.</text>
</comment>
<evidence type="ECO:0000313" key="6">
    <source>
        <dbReference type="EMBL" id="RAK67136.1"/>
    </source>
</evidence>
<keyword evidence="1" id="KW-0677">Repeat</keyword>
<sequence length="531" mass="58173">MSIVANHLSYTHPDGETLFHELHLAVPGGGKASLVGPNGAGKSTLLRLLAGQLPPTAGEVLRPESPYYVPQHLGQYDALPVAEALGVAAKLRALHAILAGDATAEQFARLDDDWSLEERVQAALAQWQLPPLDLHQPLAALSGGEKTKVFLAGAQLHGAGLVLLDEPSNHLDAASRQLLYDFIRRTPATVLVVSHDRALLNLVDLTLELLPDEVAVYGGNYDFYQTQKQVQLAALQAQLDATAKTLQQAQQKARDVAEQRHKQDARGTAQGQKKGLPRIVAGHLKRQAEQSSAQLREVHHAKIDGLSQDVQQLRAQLREQQALRIDLSHSALHRGKVLVEAEGVNFAYAGQPPLWPQPLTLQLRSGQRLRIEGPNGAGKTTLVRLLTGQLAPGTGQLRRAAFESFYLDQEYSLIDNQLTVFEQLQRYNSRQLLEHELKTVLHYHQFARESWDRPCAGLSGGEKLKLILGCLTVSNRAPDLLILDEPTNNLDLPSQQVLTDAVRSFQGTLLLISHDQPFADDIGVDETLTLG</sequence>
<protein>
    <submittedName>
        <fullName evidence="6">ABC transporter ATP-binding protein</fullName>
    </submittedName>
</protein>
<keyword evidence="2" id="KW-0547">Nucleotide-binding</keyword>
<dbReference type="PANTHER" id="PTHR19211:SF6">
    <property type="entry name" value="BLL7188 PROTEIN"/>
    <property type="match status" value="1"/>
</dbReference>
<feature type="compositionally biased region" description="Basic and acidic residues" evidence="4">
    <location>
        <begin position="252"/>
        <end position="265"/>
    </location>
</feature>
<dbReference type="InterPro" id="IPR050611">
    <property type="entry name" value="ABCF"/>
</dbReference>
<dbReference type="CDD" id="cd03221">
    <property type="entry name" value="ABCF_EF-3"/>
    <property type="match status" value="2"/>
</dbReference>
<dbReference type="InterPro" id="IPR003593">
    <property type="entry name" value="AAA+_ATPase"/>
</dbReference>
<accession>A0A328BMD2</accession>
<dbReference type="GO" id="GO:0016887">
    <property type="term" value="F:ATP hydrolysis activity"/>
    <property type="evidence" value="ECO:0007669"/>
    <property type="project" value="InterPro"/>
</dbReference>
<dbReference type="RefSeq" id="WP_111478557.1">
    <property type="nucleotide sequence ID" value="NZ_QHKM01000003.1"/>
</dbReference>
<dbReference type="InterPro" id="IPR003439">
    <property type="entry name" value="ABC_transporter-like_ATP-bd"/>
</dbReference>
<dbReference type="Proteomes" id="UP000248553">
    <property type="component" value="Unassembled WGS sequence"/>
</dbReference>
<feature type="region of interest" description="Disordered" evidence="4">
    <location>
        <begin position="252"/>
        <end position="276"/>
    </location>
</feature>
<keyword evidence="7" id="KW-1185">Reference proteome</keyword>
<evidence type="ECO:0000313" key="7">
    <source>
        <dbReference type="Proteomes" id="UP000248553"/>
    </source>
</evidence>
<dbReference type="EMBL" id="QHKM01000003">
    <property type="protein sequence ID" value="RAK67136.1"/>
    <property type="molecule type" value="Genomic_DNA"/>
</dbReference>
<dbReference type="OrthoDB" id="1521973at2"/>
<reference evidence="7" key="1">
    <citation type="submission" date="2018-05" db="EMBL/GenBank/DDBJ databases">
        <authorList>
            <person name="Nie L."/>
        </authorList>
    </citation>
    <scope>NUCLEOTIDE SEQUENCE [LARGE SCALE GENOMIC DNA]</scope>
    <source>
        <strain evidence="7">NL</strain>
    </source>
</reference>